<name>A0ACC0DUQ3_9BASI</name>
<sequence>MADNDSDNSSSDSSARSTGKKGKPAMELPKFTGINFAIWERKVEMYLKECGLLKYIQQPMIPDPTKKMKKRAYRTASILCSNLSDDVFNTICTKERQENPYALWTEFKAVYASASILSGYEIWSKWEDTQFRNDLLKYISEIENCVAEFNSIGLKIPDFILCWSIIGRITKKRPMMMQNLFSDLNALGSPQTVIAKLREIGRYERTMSGNTVESTPSAPGTTALATNTGNGNKRPFERIRCKGKHNPAATSHTEAECWTLKPELRVEHLAKRAKPSAFHAASDQRASRSNATTESEFVRPAFGYHSTGNNKVELTTILDSGASNHMLNSLAYFESTSPVQIEIITGSGPGELMATARGDATLKLETGGTITLRDALYVPKLSRNLVSFVQLIQSKATITESDDGYSVHIEGSHTFAVDPTNNLLEIKGFAQPTSMAVGLLIQASLPFAIDIKKTHACNACMGGKIARLPFNSHFKPTKAPLEVVHADLVGPISPATNGGARYFLTIVDQHTGFIHTVILKEKSQATEAIRAYKIFHGKQTGCTIKKLVSDGGGEFCNNTLEQLLEDEGIRHNVSPPYTPQNNGLAERANRTILDMTRCLMLQANLSPEWWGEAVKTATATTNCLPSLSKSRKSPIELFFNTTPNLNLFRPFGCRVWAVKPKQFRDNKFGSNSWEGVLLGYGNDYSSYKIFCCEDRQIRIVKHAHFDETTFPVCAATNQSLTRSGNGKLPNFNSGGILPFEEEENVFKSAEQMEEGDAEQGEEEEMDQIADRLKAVRELSEGIRETSPIEKHNAPELDGGRLIIGGIDERNILPGRRERKQAFTVTVSIEPKNHKQAMNCDEHLRWKEAELKEINNMKKHDVWIVRVRVASDDPIPATWAYRKKLGSENEVIEFKARICAQGFQQTFGLNFEAKYAPTGKPASLRYLLSFAVNMGLRIHQLDVRSAFLTCPLEDKVTLLPPPGLDCPPNSVLELKKAIYGLKQAPLVWYKRLSTYLKSIGFQILVSDPCVFWRIGHSQKPDTWIFAHVDDLVIISSNPEVLKMEIEKEFDIKYPGEAVFLLGMNIERFSTGLQINQTQYIERKLNECDLASEHPASCPLNPREHLKKATAAEIVTFNKLDINYRALVGSLNYLSILTRPDISFAVSTLSQYLENPGIKHYYAAVQVFRYLIGTKNVGLTYVKEIGAPFQAFVNSDWGNCPDTRRSTTGFVVLIGKHLINWKSSKQSTISLSTTEAEYKVLSDLGRDLAWFASLSNETQIFPGLQNIKVNVDNRAAIDLAKSETSQNSFRTKHMDIRLHFVRELLDIKLIKIEYVKTTENSADYLTKPVGRATIRRSLEQLGVIQVSDVASYLATQSTRGCRNRRPGSPRRTRKERRGRRTNSAAERAVSPAAIKRTRHDNLDRAALQRRITDGIIAVTDPSELAQDQALAVSVPKETGVVEQQNPTTDCPLSYQRKVDTGAKTLKTKKIKKGKDRQPIFHSLFYSNYYLSLFTSISPSLDYQSLFATPYQLKQTAAHASALRYKSPF</sequence>
<gene>
    <name evidence="1" type="ORF">MJO28_014796</name>
</gene>
<reference evidence="1 2" key="3">
    <citation type="journal article" date="2022" name="Microbiol. Spectr.">
        <title>Folding features and dynamics of 3D genome architecture in plant fungal pathogens.</title>
        <authorList>
            <person name="Xia C."/>
        </authorList>
    </citation>
    <scope>NUCLEOTIDE SEQUENCE [LARGE SCALE GENOMIC DNA]</scope>
    <source>
        <strain evidence="1 2">93-210</strain>
    </source>
</reference>
<dbReference type="EMBL" id="CM045879">
    <property type="protein sequence ID" value="KAI7939217.1"/>
    <property type="molecule type" value="Genomic_DNA"/>
</dbReference>
<protein>
    <submittedName>
        <fullName evidence="1">Uncharacterized protein</fullName>
    </submittedName>
</protein>
<reference evidence="2" key="1">
    <citation type="journal article" date="2018" name="BMC Genomics">
        <title>Genomic insights into host adaptation between the wheat stripe rust pathogen (Puccinia striiformis f. sp. tritici) and the barley stripe rust pathogen (Puccinia striiformis f. sp. hordei).</title>
        <authorList>
            <person name="Xia C."/>
            <person name="Wang M."/>
            <person name="Yin C."/>
            <person name="Cornejo O.E."/>
            <person name="Hulbert S.H."/>
            <person name="Chen X."/>
        </authorList>
    </citation>
    <scope>NUCLEOTIDE SEQUENCE [LARGE SCALE GENOMIC DNA]</scope>
    <source>
        <strain evidence="2">93-210</strain>
    </source>
</reference>
<evidence type="ECO:0000313" key="1">
    <source>
        <dbReference type="EMBL" id="KAI7939217.1"/>
    </source>
</evidence>
<evidence type="ECO:0000313" key="2">
    <source>
        <dbReference type="Proteomes" id="UP001060170"/>
    </source>
</evidence>
<organism evidence="1 2">
    <name type="scientific">Puccinia striiformis f. sp. tritici</name>
    <dbReference type="NCBI Taxonomy" id="168172"/>
    <lineage>
        <taxon>Eukaryota</taxon>
        <taxon>Fungi</taxon>
        <taxon>Dikarya</taxon>
        <taxon>Basidiomycota</taxon>
        <taxon>Pucciniomycotina</taxon>
        <taxon>Pucciniomycetes</taxon>
        <taxon>Pucciniales</taxon>
        <taxon>Pucciniaceae</taxon>
        <taxon>Puccinia</taxon>
    </lineage>
</organism>
<comment type="caution">
    <text evidence="1">The sequence shown here is derived from an EMBL/GenBank/DDBJ whole genome shotgun (WGS) entry which is preliminary data.</text>
</comment>
<proteinExistence type="predicted"/>
<reference evidence="2" key="2">
    <citation type="journal article" date="2018" name="Mol. Plant Microbe Interact.">
        <title>Genome sequence resources for the wheat stripe rust pathogen (Puccinia striiformis f. sp. tritici) and the barley stripe rust pathogen (Puccinia striiformis f. sp. hordei).</title>
        <authorList>
            <person name="Xia C."/>
            <person name="Wang M."/>
            <person name="Yin C."/>
            <person name="Cornejo O.E."/>
            <person name="Hulbert S.H."/>
            <person name="Chen X."/>
        </authorList>
    </citation>
    <scope>NUCLEOTIDE SEQUENCE [LARGE SCALE GENOMIC DNA]</scope>
    <source>
        <strain evidence="2">93-210</strain>
    </source>
</reference>
<dbReference type="Proteomes" id="UP001060170">
    <property type="component" value="Chromosome 15"/>
</dbReference>
<accession>A0ACC0DUQ3</accession>
<keyword evidence="2" id="KW-1185">Reference proteome</keyword>